<evidence type="ECO:0000313" key="1">
    <source>
        <dbReference type="EMBL" id="XBP91540.1"/>
    </source>
</evidence>
<proteinExistence type="predicted"/>
<name>A0AAU7M299_9ACTN</name>
<organism evidence="1">
    <name type="scientific">Micromonospora sp. CCTCC AA 2012012</name>
    <dbReference type="NCBI Taxonomy" id="3111921"/>
    <lineage>
        <taxon>Bacteria</taxon>
        <taxon>Bacillati</taxon>
        <taxon>Actinomycetota</taxon>
        <taxon>Actinomycetes</taxon>
        <taxon>Micromonosporales</taxon>
        <taxon>Micromonosporaceae</taxon>
        <taxon>Micromonospora</taxon>
    </lineage>
</organism>
<reference evidence="1" key="1">
    <citation type="submission" date="2024-01" db="EMBL/GenBank/DDBJ databases">
        <title>The genome sequence of Micromonospora mangrovi CCTCC AA 2012012.</title>
        <authorList>
            <person name="Gao J."/>
        </authorList>
    </citation>
    <scope>NUCLEOTIDE SEQUENCE</scope>
    <source>
        <strain evidence="1">CCTCC AA 2012012</strain>
    </source>
</reference>
<dbReference type="EMBL" id="CP157762">
    <property type="protein sequence ID" value="XBP91540.1"/>
    <property type="molecule type" value="Genomic_DNA"/>
</dbReference>
<gene>
    <name evidence="1" type="ORF">VK199_17950</name>
</gene>
<accession>A0AAU7M299</accession>
<dbReference type="RefSeq" id="WP_350931084.1">
    <property type="nucleotide sequence ID" value="NZ_CP157762.1"/>
</dbReference>
<protein>
    <recommendedName>
        <fullName evidence="2">DUF4352 domain-containing protein</fullName>
    </recommendedName>
</protein>
<dbReference type="AlphaFoldDB" id="A0AAU7M299"/>
<sequence length="76" mass="8265">MTTQVDLEKGQKAAKVEATLLVEDLGAFSDEPSPEVPTGPAKITKSEYGDKEYNATFEVRNPKAEPLKDVRIGVIC</sequence>
<evidence type="ECO:0008006" key="2">
    <source>
        <dbReference type="Google" id="ProtNLM"/>
    </source>
</evidence>